<name>A0AA38MBJ2_9CUCU</name>
<dbReference type="Proteomes" id="UP001168821">
    <property type="component" value="Unassembled WGS sequence"/>
</dbReference>
<dbReference type="EMBL" id="JALNTZ010000006">
    <property type="protein sequence ID" value="KAJ3649807.1"/>
    <property type="molecule type" value="Genomic_DNA"/>
</dbReference>
<evidence type="ECO:0000313" key="2">
    <source>
        <dbReference type="Proteomes" id="UP001168821"/>
    </source>
</evidence>
<dbReference type="AlphaFoldDB" id="A0AA38MBJ2"/>
<comment type="caution">
    <text evidence="1">The sequence shown here is derived from an EMBL/GenBank/DDBJ whole genome shotgun (WGS) entry which is preliminary data.</text>
</comment>
<gene>
    <name evidence="1" type="ORF">Zmor_021527</name>
</gene>
<keyword evidence="2" id="KW-1185">Reference proteome</keyword>
<reference evidence="1" key="1">
    <citation type="journal article" date="2023" name="G3 (Bethesda)">
        <title>Whole genome assemblies of Zophobas morio and Tenebrio molitor.</title>
        <authorList>
            <person name="Kaur S."/>
            <person name="Stinson S.A."/>
            <person name="diCenzo G.C."/>
        </authorList>
    </citation>
    <scope>NUCLEOTIDE SEQUENCE</scope>
    <source>
        <strain evidence="1">QUZm001</strain>
    </source>
</reference>
<accession>A0AA38MBJ2</accession>
<proteinExistence type="predicted"/>
<evidence type="ECO:0000313" key="1">
    <source>
        <dbReference type="EMBL" id="KAJ3649807.1"/>
    </source>
</evidence>
<sequence length="274" mass="31871">MCASATIEAFKQDFNINTDISDINFRKFNVEPYDALPQNHQFGEKKCLLYQLEFKVFNLDVSLRVLAFKYEKHAEVLKLEIKICNDLLSKEIAACKNFLQRRRNLNLTFEVIIKYARLFETRRLICLTVFQKRRNVATLSEDVGVIVKCCNDDFSVKFLELNWSIQWTVDTYEVSDFIEFYFNYPVLTKECAANVKKKLELLVEPSVDFHPKLKLWKSVMNDLYGYIPEDQNSTVLTESTDVLEISDSDSDVSVVELESNVCNQANSDEIMVID</sequence>
<organism evidence="1 2">
    <name type="scientific">Zophobas morio</name>
    <dbReference type="NCBI Taxonomy" id="2755281"/>
    <lineage>
        <taxon>Eukaryota</taxon>
        <taxon>Metazoa</taxon>
        <taxon>Ecdysozoa</taxon>
        <taxon>Arthropoda</taxon>
        <taxon>Hexapoda</taxon>
        <taxon>Insecta</taxon>
        <taxon>Pterygota</taxon>
        <taxon>Neoptera</taxon>
        <taxon>Endopterygota</taxon>
        <taxon>Coleoptera</taxon>
        <taxon>Polyphaga</taxon>
        <taxon>Cucujiformia</taxon>
        <taxon>Tenebrionidae</taxon>
        <taxon>Zophobas</taxon>
    </lineage>
</organism>
<protein>
    <submittedName>
        <fullName evidence="1">Uncharacterized protein</fullName>
    </submittedName>
</protein>